<protein>
    <submittedName>
        <fullName evidence="7">Aminotransferase class I/II-fold pyridoxal phosphate-dependent enzyme</fullName>
    </submittedName>
</protein>
<dbReference type="InterPro" id="IPR015421">
    <property type="entry name" value="PyrdxlP-dep_Trfase_major"/>
</dbReference>
<dbReference type="InterPro" id="IPR015424">
    <property type="entry name" value="PyrdxlP-dep_Trfase"/>
</dbReference>
<comment type="cofactor">
    <cofactor evidence="1">
        <name>pyridoxal 5'-phosphate</name>
        <dbReference type="ChEBI" id="CHEBI:597326"/>
    </cofactor>
</comment>
<evidence type="ECO:0000313" key="8">
    <source>
        <dbReference type="Proteomes" id="UP000317371"/>
    </source>
</evidence>
<proteinExistence type="inferred from homology"/>
<dbReference type="RefSeq" id="WP_141611293.1">
    <property type="nucleotide sequence ID" value="NZ_VIGC02000024.1"/>
</dbReference>
<sequence>MSQRPSTIPPQQTFTPAARVRGFGTTVFAEFTALAIEHNAVNLGQGFPNFPAPDFIKEAAQRAIAADLNQYARSAGHPRLVNALSAVYSPLFGRELDPLHEIVVTVGATEGIFATIQALVEPGDEVILIEPFYDSYPAAVTMAGGTPVYVPLRPTANRERAAGWALDMDELRAAFSPRTRLLILNTPQNPIGKVFSREELAQIAALVQEFDAYVLSDEVYEWMVYGDGQEPVEHVRIATLPGMWERTITLGSAGKTFSVTGWKIGWAIAPAPIAHAIFMAHQWIPFAVATPLQEAVACAFEEAEARGYFNWLRTTYRQKRDRLLQVLQEVGLQPVSPDGSYFIIFETGHLDVPVPPNTRRDYAVCRWFTQEVGVAAIPPSPFYSPPHKHLTDNLARFTFCKTDDLLEEAAERLRAALG</sequence>
<dbReference type="GO" id="GO:0005737">
    <property type="term" value="C:cytoplasm"/>
    <property type="evidence" value="ECO:0007669"/>
    <property type="project" value="TreeGrafter"/>
</dbReference>
<dbReference type="InterPro" id="IPR004839">
    <property type="entry name" value="Aminotransferase_I/II_large"/>
</dbReference>
<evidence type="ECO:0000256" key="2">
    <source>
        <dbReference type="ARBA" id="ARBA00007441"/>
    </source>
</evidence>
<dbReference type="GO" id="GO:0030170">
    <property type="term" value="F:pyridoxal phosphate binding"/>
    <property type="evidence" value="ECO:0007669"/>
    <property type="project" value="InterPro"/>
</dbReference>
<reference evidence="7 8" key="1">
    <citation type="submission" date="2019-06" db="EMBL/GenBank/DDBJ databases">
        <title>Genome sequence of Litorilinea aerophila BAA-2444.</title>
        <authorList>
            <person name="Maclea K.S."/>
            <person name="Maurais E.G."/>
            <person name="Iannazzi L.C."/>
        </authorList>
    </citation>
    <scope>NUCLEOTIDE SEQUENCE [LARGE SCALE GENOMIC DNA]</scope>
    <source>
        <strain evidence="7 8">ATCC BAA-2444</strain>
    </source>
</reference>
<dbReference type="Proteomes" id="UP000317371">
    <property type="component" value="Unassembled WGS sequence"/>
</dbReference>
<dbReference type="EMBL" id="VIGC01000024">
    <property type="protein sequence ID" value="TQE94375.1"/>
    <property type="molecule type" value="Genomic_DNA"/>
</dbReference>
<keyword evidence="8" id="KW-1185">Reference proteome</keyword>
<accession>A0A540VC79</accession>
<evidence type="ECO:0000256" key="5">
    <source>
        <dbReference type="ARBA" id="ARBA00022898"/>
    </source>
</evidence>
<dbReference type="InterPro" id="IPR051326">
    <property type="entry name" value="Kynurenine-oxoglutarate_AT"/>
</dbReference>
<evidence type="ECO:0000313" key="7">
    <source>
        <dbReference type="EMBL" id="TQE94375.1"/>
    </source>
</evidence>
<dbReference type="Gene3D" id="3.40.640.10">
    <property type="entry name" value="Type I PLP-dependent aspartate aminotransferase-like (Major domain)"/>
    <property type="match status" value="1"/>
</dbReference>
<gene>
    <name evidence="7" type="ORF">FKZ61_16700</name>
</gene>
<keyword evidence="3 7" id="KW-0032">Aminotransferase</keyword>
<dbReference type="OrthoDB" id="9813612at2"/>
<dbReference type="SUPFAM" id="SSF53383">
    <property type="entry name" value="PLP-dependent transferases"/>
    <property type="match status" value="1"/>
</dbReference>
<evidence type="ECO:0000256" key="1">
    <source>
        <dbReference type="ARBA" id="ARBA00001933"/>
    </source>
</evidence>
<evidence type="ECO:0000256" key="3">
    <source>
        <dbReference type="ARBA" id="ARBA00022576"/>
    </source>
</evidence>
<evidence type="ECO:0000259" key="6">
    <source>
        <dbReference type="Pfam" id="PF00155"/>
    </source>
</evidence>
<dbReference type="CDD" id="cd00609">
    <property type="entry name" value="AAT_like"/>
    <property type="match status" value="1"/>
</dbReference>
<dbReference type="Pfam" id="PF00155">
    <property type="entry name" value="Aminotran_1_2"/>
    <property type="match status" value="1"/>
</dbReference>
<comment type="caution">
    <text evidence="7">The sequence shown here is derived from an EMBL/GenBank/DDBJ whole genome shotgun (WGS) entry which is preliminary data.</text>
</comment>
<dbReference type="AlphaFoldDB" id="A0A540VC79"/>
<dbReference type="Gene3D" id="3.90.1150.10">
    <property type="entry name" value="Aspartate Aminotransferase, domain 1"/>
    <property type="match status" value="1"/>
</dbReference>
<keyword evidence="5" id="KW-0663">Pyridoxal phosphate</keyword>
<organism evidence="7 8">
    <name type="scientific">Litorilinea aerophila</name>
    <dbReference type="NCBI Taxonomy" id="1204385"/>
    <lineage>
        <taxon>Bacteria</taxon>
        <taxon>Bacillati</taxon>
        <taxon>Chloroflexota</taxon>
        <taxon>Caldilineae</taxon>
        <taxon>Caldilineales</taxon>
        <taxon>Caldilineaceae</taxon>
        <taxon>Litorilinea</taxon>
    </lineage>
</organism>
<dbReference type="PANTHER" id="PTHR43807:SF20">
    <property type="entry name" value="FI04487P"/>
    <property type="match status" value="1"/>
</dbReference>
<dbReference type="PANTHER" id="PTHR43807">
    <property type="entry name" value="FI04487P"/>
    <property type="match status" value="1"/>
</dbReference>
<keyword evidence="4 7" id="KW-0808">Transferase</keyword>
<name>A0A540VC79_9CHLR</name>
<feature type="domain" description="Aminotransferase class I/classII large" evidence="6">
    <location>
        <begin position="40"/>
        <end position="413"/>
    </location>
</feature>
<dbReference type="InterPro" id="IPR015422">
    <property type="entry name" value="PyrdxlP-dep_Trfase_small"/>
</dbReference>
<comment type="similarity">
    <text evidence="2">Belongs to the class-I pyridoxal-phosphate-dependent aminotransferase family.</text>
</comment>
<dbReference type="FunFam" id="3.40.640.10:FF:000024">
    <property type="entry name" value="Kynurenine--oxoglutarate transaminase 3"/>
    <property type="match status" value="1"/>
</dbReference>
<evidence type="ECO:0000256" key="4">
    <source>
        <dbReference type="ARBA" id="ARBA00022679"/>
    </source>
</evidence>
<dbReference type="InParanoid" id="A0A540VC79"/>
<dbReference type="GO" id="GO:0016212">
    <property type="term" value="F:kynurenine-oxoglutarate transaminase activity"/>
    <property type="evidence" value="ECO:0007669"/>
    <property type="project" value="TreeGrafter"/>
</dbReference>